<evidence type="ECO:0000256" key="6">
    <source>
        <dbReference type="ARBA" id="ARBA00023160"/>
    </source>
</evidence>
<name>A0A9D2AFH0_9FIRM</name>
<evidence type="ECO:0000256" key="3">
    <source>
        <dbReference type="ARBA" id="ARBA00022679"/>
    </source>
</evidence>
<dbReference type="Proteomes" id="UP000824204">
    <property type="component" value="Unassembled WGS sequence"/>
</dbReference>
<keyword evidence="3 9" id="KW-0808">Transferase</keyword>
<keyword evidence="7 9" id="KW-0511">Multifunctional enzyme</keyword>
<dbReference type="PANTHER" id="PTHR43091:SF1">
    <property type="entry name" value="BETA-KETOACYL-[ACYL-CARRIER-PROTEIN] SYNTHASE III, CHLOROPLASTIC"/>
    <property type="match status" value="1"/>
</dbReference>
<evidence type="ECO:0000256" key="9">
    <source>
        <dbReference type="HAMAP-Rule" id="MF_01815"/>
    </source>
</evidence>
<dbReference type="Pfam" id="PF08541">
    <property type="entry name" value="ACP_syn_III_C"/>
    <property type="match status" value="1"/>
</dbReference>
<keyword evidence="4 9" id="KW-0276">Fatty acid metabolism</keyword>
<sequence length="321" mass="34749">MSFYIAGTGSALPEKVVTNDDLAQFLDTSDEWIYTRTGIRRRHVLTHEKLDDLAIRSAQTALADAGVSGADVDLILCATMRGDTYTPSLACIVGEAIGSHAPSFDLNAACVGVLYAMEVADAFISSGKTKTVLIVSAEAMSKLVDWTDRSTCVLFGDGTGAMVVRAGEGRLAGVLSTNPDSKVIRMPNFEGLNSPYNEYEQEKLAIYMDGGEVYKFAVNAMGRNIEEVCERANLTPAQIDWYLPHQANVRIIDASLKKYKIDKSKVLLNIADCGNMSATSVMVLLDEYAKKGTFRKGDKLLFVAFGGGLTSGAVIVEWKKD</sequence>
<dbReference type="InterPro" id="IPR013751">
    <property type="entry name" value="ACP_syn_III_N"/>
</dbReference>
<reference evidence="12" key="2">
    <citation type="submission" date="2021-04" db="EMBL/GenBank/DDBJ databases">
        <authorList>
            <person name="Gilroy R."/>
        </authorList>
    </citation>
    <scope>NUCLEOTIDE SEQUENCE</scope>
    <source>
        <strain evidence="12">811</strain>
    </source>
</reference>
<feature type="domain" description="Beta-ketoacyl-[acyl-carrier-protein] synthase III N-terminal" evidence="11">
    <location>
        <begin position="104"/>
        <end position="178"/>
    </location>
</feature>
<dbReference type="InterPro" id="IPR013747">
    <property type="entry name" value="ACP_syn_III_C"/>
</dbReference>
<keyword evidence="5 9" id="KW-0443">Lipid metabolism</keyword>
<feature type="active site" evidence="9">
    <location>
        <position position="110"/>
    </location>
</feature>
<keyword evidence="6 9" id="KW-0275">Fatty acid biosynthesis</keyword>
<dbReference type="GO" id="GO:0006633">
    <property type="term" value="P:fatty acid biosynthetic process"/>
    <property type="evidence" value="ECO:0007669"/>
    <property type="project" value="UniProtKB-UniRule"/>
</dbReference>
<comment type="subcellular location">
    <subcellularLocation>
        <location evidence="9">Cytoplasm</location>
    </subcellularLocation>
</comment>
<dbReference type="PANTHER" id="PTHR43091">
    <property type="entry name" value="3-OXOACYL-[ACYL-CARRIER-PROTEIN] SYNTHASE"/>
    <property type="match status" value="1"/>
</dbReference>
<dbReference type="HAMAP" id="MF_01815">
    <property type="entry name" value="FabH"/>
    <property type="match status" value="1"/>
</dbReference>
<evidence type="ECO:0000259" key="11">
    <source>
        <dbReference type="Pfam" id="PF08545"/>
    </source>
</evidence>
<reference evidence="12" key="1">
    <citation type="journal article" date="2021" name="PeerJ">
        <title>Extensive microbial diversity within the chicken gut microbiome revealed by metagenomics and culture.</title>
        <authorList>
            <person name="Gilroy R."/>
            <person name="Ravi A."/>
            <person name="Getino M."/>
            <person name="Pursley I."/>
            <person name="Horton D.L."/>
            <person name="Alikhan N.F."/>
            <person name="Baker D."/>
            <person name="Gharbi K."/>
            <person name="Hall N."/>
            <person name="Watson M."/>
            <person name="Adriaenssens E.M."/>
            <person name="Foster-Nyarko E."/>
            <person name="Jarju S."/>
            <person name="Secka A."/>
            <person name="Antonio M."/>
            <person name="Oren A."/>
            <person name="Chaudhuri R.R."/>
            <person name="La Ragione R."/>
            <person name="Hildebrand F."/>
            <person name="Pallen M.J."/>
        </authorList>
    </citation>
    <scope>NUCLEOTIDE SEQUENCE</scope>
    <source>
        <strain evidence="12">811</strain>
    </source>
</reference>
<evidence type="ECO:0000256" key="5">
    <source>
        <dbReference type="ARBA" id="ARBA00023098"/>
    </source>
</evidence>
<comment type="caution">
    <text evidence="12">The sequence shown here is derived from an EMBL/GenBank/DDBJ whole genome shotgun (WGS) entry which is preliminary data.</text>
</comment>
<comment type="subunit">
    <text evidence="9">Homodimer.</text>
</comment>
<dbReference type="InterPro" id="IPR004655">
    <property type="entry name" value="FabH"/>
</dbReference>
<dbReference type="GO" id="GO:0033818">
    <property type="term" value="F:beta-ketoacyl-acyl-carrier-protein synthase III activity"/>
    <property type="evidence" value="ECO:0007669"/>
    <property type="project" value="UniProtKB-UniRule"/>
</dbReference>
<feature type="active site" evidence="9">
    <location>
        <position position="275"/>
    </location>
</feature>
<dbReference type="GO" id="GO:0004315">
    <property type="term" value="F:3-oxoacyl-[acyl-carrier-protein] synthase activity"/>
    <property type="evidence" value="ECO:0007669"/>
    <property type="project" value="InterPro"/>
</dbReference>
<proteinExistence type="inferred from homology"/>
<evidence type="ECO:0000256" key="8">
    <source>
        <dbReference type="ARBA" id="ARBA00023315"/>
    </source>
</evidence>
<protein>
    <recommendedName>
        <fullName evidence="9">Beta-ketoacyl-[acyl-carrier-protein] synthase III</fullName>
        <shortName evidence="9">Beta-ketoacyl-ACP synthase III</shortName>
        <shortName evidence="9">KAS III</shortName>
        <ecNumber evidence="9">2.3.1.180</ecNumber>
    </recommendedName>
    <alternativeName>
        <fullName evidence="9">3-oxoacyl-[acyl-carrier-protein] synthase 3</fullName>
    </alternativeName>
    <alternativeName>
        <fullName evidence="9">3-oxoacyl-[acyl-carrier-protein] synthase III</fullName>
    </alternativeName>
</protein>
<dbReference type="CDD" id="cd00830">
    <property type="entry name" value="KAS_III"/>
    <property type="match status" value="1"/>
</dbReference>
<accession>A0A9D2AFH0</accession>
<dbReference type="GO" id="GO:0005737">
    <property type="term" value="C:cytoplasm"/>
    <property type="evidence" value="ECO:0007669"/>
    <property type="project" value="UniProtKB-SubCell"/>
</dbReference>
<feature type="region of interest" description="ACP-binding" evidence="9">
    <location>
        <begin position="246"/>
        <end position="250"/>
    </location>
</feature>
<comment type="domain">
    <text evidence="9">The last Arg residue of the ACP-binding site is essential for the weak association between ACP/AcpP and FabH.</text>
</comment>
<evidence type="ECO:0000313" key="12">
    <source>
        <dbReference type="EMBL" id="HIX07898.1"/>
    </source>
</evidence>
<comment type="catalytic activity">
    <reaction evidence="9">
        <text>malonyl-[ACP] + acetyl-CoA + H(+) = 3-oxobutanoyl-[ACP] + CO2 + CoA</text>
        <dbReference type="Rhea" id="RHEA:12080"/>
        <dbReference type="Rhea" id="RHEA-COMP:9623"/>
        <dbReference type="Rhea" id="RHEA-COMP:9625"/>
        <dbReference type="ChEBI" id="CHEBI:15378"/>
        <dbReference type="ChEBI" id="CHEBI:16526"/>
        <dbReference type="ChEBI" id="CHEBI:57287"/>
        <dbReference type="ChEBI" id="CHEBI:57288"/>
        <dbReference type="ChEBI" id="CHEBI:78449"/>
        <dbReference type="ChEBI" id="CHEBI:78450"/>
        <dbReference type="EC" id="2.3.1.180"/>
    </reaction>
</comment>
<comment type="similarity">
    <text evidence="1 9">Belongs to the thiolase-like superfamily. FabH family.</text>
</comment>
<dbReference type="EC" id="2.3.1.180" evidence="9"/>
<dbReference type="Gene3D" id="3.40.47.10">
    <property type="match status" value="1"/>
</dbReference>
<evidence type="ECO:0000256" key="4">
    <source>
        <dbReference type="ARBA" id="ARBA00022832"/>
    </source>
</evidence>
<evidence type="ECO:0000256" key="1">
    <source>
        <dbReference type="ARBA" id="ARBA00008642"/>
    </source>
</evidence>
<dbReference type="AlphaFoldDB" id="A0A9D2AFH0"/>
<organism evidence="12 13">
    <name type="scientific">Candidatus Borkfalkia faecipullorum</name>
    <dbReference type="NCBI Taxonomy" id="2838510"/>
    <lineage>
        <taxon>Bacteria</taxon>
        <taxon>Bacillati</taxon>
        <taxon>Bacillota</taxon>
        <taxon>Clostridia</taxon>
        <taxon>Christensenellales</taxon>
        <taxon>Christensenellaceae</taxon>
        <taxon>Candidatus Borkfalkia</taxon>
    </lineage>
</organism>
<keyword evidence="8 9" id="KW-0012">Acyltransferase</keyword>
<evidence type="ECO:0000256" key="7">
    <source>
        <dbReference type="ARBA" id="ARBA00023268"/>
    </source>
</evidence>
<comment type="pathway">
    <text evidence="9">Lipid metabolism; fatty acid biosynthesis.</text>
</comment>
<feature type="domain" description="Beta-ketoacyl-[acyl-carrier-protein] synthase III C-terminal" evidence="10">
    <location>
        <begin position="229"/>
        <end position="318"/>
    </location>
</feature>
<feature type="active site" evidence="9">
    <location>
        <position position="245"/>
    </location>
</feature>
<keyword evidence="2 9" id="KW-0444">Lipid biosynthesis</keyword>
<dbReference type="InterPro" id="IPR016039">
    <property type="entry name" value="Thiolase-like"/>
</dbReference>
<dbReference type="SUPFAM" id="SSF53901">
    <property type="entry name" value="Thiolase-like"/>
    <property type="match status" value="1"/>
</dbReference>
<comment type="function">
    <text evidence="9">Catalyzes the condensation reaction of fatty acid synthesis by the addition to an acyl acceptor of two carbons from malonyl-ACP. Catalyzes the first condensation reaction which initiates fatty acid synthesis and may therefore play a role in governing the total rate of fatty acid production. Possesses both acetoacetyl-ACP synthase and acetyl transacylase activities. Its substrate specificity determines the biosynthesis of branched-chain and/or straight-chain of fatty acids.</text>
</comment>
<gene>
    <name evidence="9" type="primary">fabH</name>
    <name evidence="12" type="ORF">H9741_05475</name>
</gene>
<dbReference type="EMBL" id="DXFX01000071">
    <property type="protein sequence ID" value="HIX07898.1"/>
    <property type="molecule type" value="Genomic_DNA"/>
</dbReference>
<keyword evidence="9" id="KW-0963">Cytoplasm</keyword>
<dbReference type="NCBIfam" id="NF006829">
    <property type="entry name" value="PRK09352.1"/>
    <property type="match status" value="1"/>
</dbReference>
<evidence type="ECO:0000256" key="2">
    <source>
        <dbReference type="ARBA" id="ARBA00022516"/>
    </source>
</evidence>
<dbReference type="Pfam" id="PF08545">
    <property type="entry name" value="ACP_syn_III"/>
    <property type="match status" value="1"/>
</dbReference>
<evidence type="ECO:0000313" key="13">
    <source>
        <dbReference type="Proteomes" id="UP000824204"/>
    </source>
</evidence>
<evidence type="ECO:0000259" key="10">
    <source>
        <dbReference type="Pfam" id="PF08541"/>
    </source>
</evidence>
<dbReference type="NCBIfam" id="TIGR00747">
    <property type="entry name" value="fabH"/>
    <property type="match status" value="1"/>
</dbReference>